<dbReference type="PANTHER" id="PTHR24409">
    <property type="entry name" value="ZINC FINGER PROTEIN 142"/>
    <property type="match status" value="1"/>
</dbReference>
<dbReference type="PROSITE" id="PS00028">
    <property type="entry name" value="ZINC_FINGER_C2H2_1"/>
    <property type="match status" value="2"/>
</dbReference>
<keyword evidence="2" id="KW-0677">Repeat</keyword>
<evidence type="ECO:0000313" key="7">
    <source>
        <dbReference type="EMBL" id="CAG7563899.1"/>
    </source>
</evidence>
<evidence type="ECO:0000256" key="2">
    <source>
        <dbReference type="ARBA" id="ARBA00022737"/>
    </source>
</evidence>
<sequence>MIASPDTKYDILSTITEFFNLSTKHPLPNNASDYLIEASYVIQSSPNTLEQTTLGELFLDEEKLTQQIEWAIDEPQETFIHENLAAVWTGWFIRGDDGSLISHKKGLIGLACVEGKWKISGLASTQRSHSTPDNDNDLEQEIMSPINALLADFSSPDWSVLKQWFIPNAGVTLYRPPNPPAPMTMEQSITRLQNMINGGISIQEKLHDVQVRKHGDLALVWAPFVVEIDVTTTCCDWECGICCAGFRRRKDCENHEINECFYCGDCDRQFSSWNAIQQHLNSSRHGGSNQVTPYQNNSGAVFHFQQSGVQCPFCCANYNAASGVAHHLERGCCPNAPLDRDTLYQEVKKRDPDGLITNQFLEWEPTVHYQATELAYNSHYGEYECYICHDLFPYLSSLNQHLDSPRHQRDLYHCPNRSCLREFTTLAGLINHLESESCRFMRFQAVQNGIRGLFSSQRSVSFR</sequence>
<keyword evidence="4" id="KW-0862">Zinc</keyword>
<dbReference type="PROSITE" id="PS50157">
    <property type="entry name" value="ZINC_FINGER_C2H2_2"/>
    <property type="match status" value="1"/>
</dbReference>
<proteinExistence type="predicted"/>
<dbReference type="Proteomes" id="UP000693738">
    <property type="component" value="Unassembled WGS sequence"/>
</dbReference>
<evidence type="ECO:0000259" key="6">
    <source>
        <dbReference type="PROSITE" id="PS50157"/>
    </source>
</evidence>
<comment type="caution">
    <text evidence="7">The sequence shown here is derived from an EMBL/GenBank/DDBJ whole genome shotgun (WGS) entry which is preliminary data.</text>
</comment>
<gene>
    <name evidence="7" type="ORF">FEQUK3_LOCUS9640</name>
</gene>
<dbReference type="InterPro" id="IPR022755">
    <property type="entry name" value="Znf_C2H2_jaz"/>
</dbReference>
<evidence type="ECO:0000256" key="1">
    <source>
        <dbReference type="ARBA" id="ARBA00022723"/>
    </source>
</evidence>
<dbReference type="SMART" id="SM00355">
    <property type="entry name" value="ZnF_C2H2"/>
    <property type="match status" value="3"/>
</dbReference>
<dbReference type="EMBL" id="CAJSTJ010000162">
    <property type="protein sequence ID" value="CAG7563899.1"/>
    <property type="molecule type" value="Genomic_DNA"/>
</dbReference>
<dbReference type="GO" id="GO:0000981">
    <property type="term" value="F:DNA-binding transcription factor activity, RNA polymerase II-specific"/>
    <property type="evidence" value="ECO:0007669"/>
    <property type="project" value="TreeGrafter"/>
</dbReference>
<organism evidence="7 8">
    <name type="scientific">Fusarium equiseti</name>
    <name type="common">Fusarium scirpi</name>
    <dbReference type="NCBI Taxonomy" id="61235"/>
    <lineage>
        <taxon>Eukaryota</taxon>
        <taxon>Fungi</taxon>
        <taxon>Dikarya</taxon>
        <taxon>Ascomycota</taxon>
        <taxon>Pezizomycotina</taxon>
        <taxon>Sordariomycetes</taxon>
        <taxon>Hypocreomycetidae</taxon>
        <taxon>Hypocreales</taxon>
        <taxon>Nectriaceae</taxon>
        <taxon>Fusarium</taxon>
        <taxon>Fusarium incarnatum-equiseti species complex</taxon>
    </lineage>
</organism>
<keyword evidence="1" id="KW-0479">Metal-binding</keyword>
<feature type="domain" description="C2H2-type" evidence="6">
    <location>
        <begin position="261"/>
        <end position="290"/>
    </location>
</feature>
<evidence type="ECO:0000256" key="3">
    <source>
        <dbReference type="ARBA" id="ARBA00022771"/>
    </source>
</evidence>
<reference evidence="7" key="1">
    <citation type="submission" date="2021-05" db="EMBL/GenBank/DDBJ databases">
        <authorList>
            <person name="Khan N."/>
        </authorList>
    </citation>
    <scope>NUCLEOTIDE SEQUENCE</scope>
</reference>
<evidence type="ECO:0000313" key="8">
    <source>
        <dbReference type="Proteomes" id="UP000693738"/>
    </source>
</evidence>
<protein>
    <recommendedName>
        <fullName evidence="6">C2H2-type domain-containing protein</fullName>
    </recommendedName>
</protein>
<evidence type="ECO:0000256" key="5">
    <source>
        <dbReference type="PROSITE-ProRule" id="PRU00042"/>
    </source>
</evidence>
<dbReference type="GO" id="GO:0008270">
    <property type="term" value="F:zinc ion binding"/>
    <property type="evidence" value="ECO:0007669"/>
    <property type="project" value="UniProtKB-KW"/>
</dbReference>
<accession>A0A8J2J5J2</accession>
<dbReference type="GO" id="GO:0000977">
    <property type="term" value="F:RNA polymerase II transcription regulatory region sequence-specific DNA binding"/>
    <property type="evidence" value="ECO:0007669"/>
    <property type="project" value="TreeGrafter"/>
</dbReference>
<dbReference type="InterPro" id="IPR013087">
    <property type="entry name" value="Znf_C2H2_type"/>
</dbReference>
<dbReference type="PANTHER" id="PTHR24409:SF356">
    <property type="entry name" value="C2H2 FINGER DOMAIN TRANSCRIPTION FACTOR (EUROFUNG)"/>
    <property type="match status" value="1"/>
</dbReference>
<dbReference type="AlphaFoldDB" id="A0A8J2J5J2"/>
<dbReference type="Pfam" id="PF12171">
    <property type="entry name" value="zf-C2H2_jaz"/>
    <property type="match status" value="1"/>
</dbReference>
<keyword evidence="3 5" id="KW-0863">Zinc-finger</keyword>
<evidence type="ECO:0000256" key="4">
    <source>
        <dbReference type="ARBA" id="ARBA00022833"/>
    </source>
</evidence>
<dbReference type="GO" id="GO:0005634">
    <property type="term" value="C:nucleus"/>
    <property type="evidence" value="ECO:0007669"/>
    <property type="project" value="TreeGrafter"/>
</dbReference>
<name>A0A8J2J5J2_FUSEQ</name>